<sequence>MIGRQGSAGSGSFPGDEVNSTVMLDSEEFVALFTGHLNPAQAYLSGKLELKGSFAKFVILEKQLMRQMKSKL</sequence>
<proteinExistence type="predicted"/>
<dbReference type="EMBL" id="MU827348">
    <property type="protein sequence ID" value="KAJ7352749.1"/>
    <property type="molecule type" value="Genomic_DNA"/>
</dbReference>
<dbReference type="InterPro" id="IPR036527">
    <property type="entry name" value="SCP2_sterol-bd_dom_sf"/>
</dbReference>
<gene>
    <name evidence="2" type="primary">HSDL2_3</name>
    <name evidence="2" type="ORF">OS493_034100</name>
</gene>
<accession>A0A9W9YK84</accession>
<organism evidence="2 3">
    <name type="scientific">Desmophyllum pertusum</name>
    <dbReference type="NCBI Taxonomy" id="174260"/>
    <lineage>
        <taxon>Eukaryota</taxon>
        <taxon>Metazoa</taxon>
        <taxon>Cnidaria</taxon>
        <taxon>Anthozoa</taxon>
        <taxon>Hexacorallia</taxon>
        <taxon>Scleractinia</taxon>
        <taxon>Caryophylliina</taxon>
        <taxon>Caryophylliidae</taxon>
        <taxon>Desmophyllum</taxon>
    </lineage>
</organism>
<dbReference type="SUPFAM" id="SSF55718">
    <property type="entry name" value="SCP-like"/>
    <property type="match status" value="1"/>
</dbReference>
<dbReference type="Pfam" id="PF02036">
    <property type="entry name" value="SCP2"/>
    <property type="match status" value="1"/>
</dbReference>
<dbReference type="InterPro" id="IPR003033">
    <property type="entry name" value="SCP2_sterol-bd_dom"/>
</dbReference>
<comment type="caution">
    <text evidence="2">The sequence shown here is derived from an EMBL/GenBank/DDBJ whole genome shotgun (WGS) entry which is preliminary data.</text>
</comment>
<evidence type="ECO:0000313" key="2">
    <source>
        <dbReference type="EMBL" id="KAJ7352749.1"/>
    </source>
</evidence>
<dbReference type="Proteomes" id="UP001163046">
    <property type="component" value="Unassembled WGS sequence"/>
</dbReference>
<evidence type="ECO:0000313" key="3">
    <source>
        <dbReference type="Proteomes" id="UP001163046"/>
    </source>
</evidence>
<name>A0A9W9YK84_9CNID</name>
<protein>
    <submittedName>
        <fullName evidence="2">Hydroxysteroid dehydrogenase-like protein 2</fullName>
    </submittedName>
</protein>
<dbReference type="Gene3D" id="3.30.1050.10">
    <property type="entry name" value="SCP2 sterol-binding domain"/>
    <property type="match status" value="1"/>
</dbReference>
<feature type="domain" description="SCP2" evidence="1">
    <location>
        <begin position="14"/>
        <end position="56"/>
    </location>
</feature>
<dbReference type="OrthoDB" id="5327538at2759"/>
<keyword evidence="3" id="KW-1185">Reference proteome</keyword>
<dbReference type="AlphaFoldDB" id="A0A9W9YK84"/>
<reference evidence="2" key="1">
    <citation type="submission" date="2023-01" db="EMBL/GenBank/DDBJ databases">
        <title>Genome assembly of the deep-sea coral Lophelia pertusa.</title>
        <authorList>
            <person name="Herrera S."/>
            <person name="Cordes E."/>
        </authorList>
    </citation>
    <scope>NUCLEOTIDE SEQUENCE</scope>
    <source>
        <strain evidence="2">USNM1676648</strain>
        <tissue evidence="2">Polyp</tissue>
    </source>
</reference>
<evidence type="ECO:0000259" key="1">
    <source>
        <dbReference type="Pfam" id="PF02036"/>
    </source>
</evidence>